<keyword evidence="2" id="KW-0012">Acyltransferase</keyword>
<gene>
    <name evidence="2" type="primary">tsaB</name>
    <name evidence="2" type="ORF">LIN78_02845</name>
</gene>
<dbReference type="Pfam" id="PF00814">
    <property type="entry name" value="TsaD"/>
    <property type="match status" value="1"/>
</dbReference>
<name>A0ABS8D3B0_9NEIS</name>
<sequence length="226" mass="24067">MKILAIDTSTEQLSLALWLDGNIVERTEPPGEQHSSLILPMIQELMASAAVDPAELDGVAYPVGPGAFTGLRVGCGIAQGLGFALNIPLLGISTLKAMAAAVETDGEILVCLDARMGQVYTGLYQLENATLSNLEADRLANPEEISPPKAGVHLVGNGFFAYQDKFQPQLLSTSTLIQTHQLPHARAFAKIAAKDLEAGLVTDAKESGLVYLRDKVALTTKEREAK</sequence>
<feature type="domain" description="Gcp-like" evidence="1">
    <location>
        <begin position="32"/>
        <end position="206"/>
    </location>
</feature>
<dbReference type="PANTHER" id="PTHR11735:SF11">
    <property type="entry name" value="TRNA THREONYLCARBAMOYLADENOSINE BIOSYNTHESIS PROTEIN TSAB"/>
    <property type="match status" value="1"/>
</dbReference>
<accession>A0ABS8D3B0</accession>
<dbReference type="InterPro" id="IPR043129">
    <property type="entry name" value="ATPase_NBD"/>
</dbReference>
<reference evidence="2" key="1">
    <citation type="submission" date="2021-10" db="EMBL/GenBank/DDBJ databases">
        <title>The complete genome sequence of Leeia sp. TBRC 13508.</title>
        <authorList>
            <person name="Charoenyingcharoen P."/>
            <person name="Yukphan P."/>
        </authorList>
    </citation>
    <scope>NUCLEOTIDE SEQUENCE</scope>
    <source>
        <strain evidence="2">TBRC 13508</strain>
    </source>
</reference>
<dbReference type="EMBL" id="JAJBZT010000001">
    <property type="protein sequence ID" value="MCB6182486.1"/>
    <property type="molecule type" value="Genomic_DNA"/>
</dbReference>
<keyword evidence="3" id="KW-1185">Reference proteome</keyword>
<evidence type="ECO:0000313" key="2">
    <source>
        <dbReference type="EMBL" id="MCB6182486.1"/>
    </source>
</evidence>
<dbReference type="InterPro" id="IPR000905">
    <property type="entry name" value="Gcp-like_dom"/>
</dbReference>
<dbReference type="SUPFAM" id="SSF53067">
    <property type="entry name" value="Actin-like ATPase domain"/>
    <property type="match status" value="2"/>
</dbReference>
<evidence type="ECO:0000313" key="3">
    <source>
        <dbReference type="Proteomes" id="UP001165395"/>
    </source>
</evidence>
<proteinExistence type="predicted"/>
<evidence type="ECO:0000259" key="1">
    <source>
        <dbReference type="Pfam" id="PF00814"/>
    </source>
</evidence>
<dbReference type="Proteomes" id="UP001165395">
    <property type="component" value="Unassembled WGS sequence"/>
</dbReference>
<dbReference type="NCBIfam" id="TIGR03725">
    <property type="entry name" value="T6A_YeaZ"/>
    <property type="match status" value="1"/>
</dbReference>
<protein>
    <submittedName>
        <fullName evidence="2">tRNA (Adenosine(37)-N6)-threonylcarbamoyltransferase complex dimerization subunit type 1 TsaB</fullName>
        <ecNumber evidence="2">2.3.1.234</ecNumber>
    </submittedName>
</protein>
<dbReference type="PANTHER" id="PTHR11735">
    <property type="entry name" value="TRNA N6-ADENOSINE THREONYLCARBAMOYLTRANSFERASE"/>
    <property type="match status" value="1"/>
</dbReference>
<comment type="caution">
    <text evidence="2">The sequence shown here is derived from an EMBL/GenBank/DDBJ whole genome shotgun (WGS) entry which is preliminary data.</text>
</comment>
<dbReference type="EC" id="2.3.1.234" evidence="2"/>
<dbReference type="GO" id="GO:0061711">
    <property type="term" value="F:tRNA N(6)-L-threonylcarbamoyladenine synthase activity"/>
    <property type="evidence" value="ECO:0007669"/>
    <property type="project" value="UniProtKB-EC"/>
</dbReference>
<dbReference type="CDD" id="cd24032">
    <property type="entry name" value="ASKHA_NBD_TsaB"/>
    <property type="match status" value="1"/>
</dbReference>
<dbReference type="Gene3D" id="3.30.420.40">
    <property type="match status" value="2"/>
</dbReference>
<keyword evidence="2" id="KW-0808">Transferase</keyword>
<dbReference type="RefSeq" id="WP_227178245.1">
    <property type="nucleotide sequence ID" value="NZ_JAJBZT010000001.1"/>
</dbReference>
<organism evidence="2 3">
    <name type="scientific">Leeia speluncae</name>
    <dbReference type="NCBI Taxonomy" id="2884804"/>
    <lineage>
        <taxon>Bacteria</taxon>
        <taxon>Pseudomonadati</taxon>
        <taxon>Pseudomonadota</taxon>
        <taxon>Betaproteobacteria</taxon>
        <taxon>Neisseriales</taxon>
        <taxon>Leeiaceae</taxon>
        <taxon>Leeia</taxon>
    </lineage>
</organism>
<dbReference type="InterPro" id="IPR022496">
    <property type="entry name" value="T6A_TsaB"/>
</dbReference>